<feature type="coiled-coil region" evidence="1">
    <location>
        <begin position="374"/>
        <end position="426"/>
    </location>
</feature>
<reference evidence="3 4" key="1">
    <citation type="journal article" date="2016" name="Nat. Commun.">
        <title>Thousands of microbial genomes shed light on interconnected biogeochemical processes in an aquifer system.</title>
        <authorList>
            <person name="Anantharaman K."/>
            <person name="Brown C.T."/>
            <person name="Hug L.A."/>
            <person name="Sharon I."/>
            <person name="Castelle C.J."/>
            <person name="Probst A.J."/>
            <person name="Thomas B.C."/>
            <person name="Singh A."/>
            <person name="Wilkins M.J."/>
            <person name="Karaoz U."/>
            <person name="Brodie E.L."/>
            <person name="Williams K.H."/>
            <person name="Hubbard S.S."/>
            <person name="Banfield J.F."/>
        </authorList>
    </citation>
    <scope>NUCLEOTIDE SEQUENCE [LARGE SCALE GENOMIC DNA]</scope>
</reference>
<dbReference type="EMBL" id="MGEQ01000001">
    <property type="protein sequence ID" value="OGL88242.1"/>
    <property type="molecule type" value="Genomic_DNA"/>
</dbReference>
<feature type="region of interest" description="Disordered" evidence="2">
    <location>
        <begin position="302"/>
        <end position="325"/>
    </location>
</feature>
<evidence type="ECO:0000256" key="1">
    <source>
        <dbReference type="SAM" id="Coils"/>
    </source>
</evidence>
<proteinExistence type="predicted"/>
<dbReference type="Proteomes" id="UP000176593">
    <property type="component" value="Unassembled WGS sequence"/>
</dbReference>
<evidence type="ECO:0000256" key="2">
    <source>
        <dbReference type="SAM" id="MobiDB-lite"/>
    </source>
</evidence>
<evidence type="ECO:0000313" key="4">
    <source>
        <dbReference type="Proteomes" id="UP000176593"/>
    </source>
</evidence>
<gene>
    <name evidence="3" type="ORF">A3I41_00770</name>
</gene>
<dbReference type="AlphaFoldDB" id="A0A1F7VCH5"/>
<sequence length="430" mass="48175">MGLYTRYNTKSQPPPGLDKILKKLAKHSSVKRDGFVRWNEFRSLAQGADNEYKERGPAKELRDFLTQTSVLLAEGSEKYYFDPERGEVILRCCGLGTEPPNATDPIIRMRFLKCRPTLKAHAPAVDAGTTTQVEDMDPSVVDEVARDADEDLVLEEQDATDSLEDTTEGAVDPVSTTELEDVLNVPSQEVLSDLVALRHVVRCNVSDAQTLLDVIDGHVKEGLTRRLGQLYPNELRGIGLLIKQGDRVGATWSVDPIVLKQCRFEFFPRKIHRHAGMVEKAPGTFVSQDAWRHDLEQIARRHVEPPEETQPLERGESTVQDSTPDVKTAVIPIQYDLLGKSPKQMTDVELEEGMLAALALAATIQNKHAEMVAKKEHRAEVRQQMTEAQTEKDRLERELADLQALEKELKESRAAADSKIAALRQRLSFV</sequence>
<name>A0A1F7VCH5_9BACT</name>
<comment type="caution">
    <text evidence="3">The sequence shown here is derived from an EMBL/GenBank/DDBJ whole genome shotgun (WGS) entry which is preliminary data.</text>
</comment>
<keyword evidence="1" id="KW-0175">Coiled coil</keyword>
<accession>A0A1F7VCH5</accession>
<organism evidence="3 4">
    <name type="scientific">Candidatus Uhrbacteria bacterium RIFCSPLOWO2_02_FULL_48_18</name>
    <dbReference type="NCBI Taxonomy" id="1802408"/>
    <lineage>
        <taxon>Bacteria</taxon>
        <taxon>Candidatus Uhriibacteriota</taxon>
    </lineage>
</organism>
<feature type="compositionally biased region" description="Basic and acidic residues" evidence="2">
    <location>
        <begin position="302"/>
        <end position="316"/>
    </location>
</feature>
<evidence type="ECO:0000313" key="3">
    <source>
        <dbReference type="EMBL" id="OGL88242.1"/>
    </source>
</evidence>
<protein>
    <submittedName>
        <fullName evidence="3">Uncharacterized protein</fullName>
    </submittedName>
</protein>